<feature type="transmembrane region" description="Helical" evidence="10">
    <location>
        <begin position="302"/>
        <end position="322"/>
    </location>
</feature>
<dbReference type="PANTHER" id="PTHR43427:SF6">
    <property type="entry name" value="CHLORIDE CHANNEL PROTEIN CLC-E"/>
    <property type="match status" value="1"/>
</dbReference>
<evidence type="ECO:0000256" key="3">
    <source>
        <dbReference type="ARBA" id="ARBA00022692"/>
    </source>
</evidence>
<feature type="transmembrane region" description="Helical" evidence="10">
    <location>
        <begin position="264"/>
        <end position="287"/>
    </location>
</feature>
<evidence type="ECO:0000256" key="10">
    <source>
        <dbReference type="SAM" id="Phobius"/>
    </source>
</evidence>
<feature type="transmembrane region" description="Helical" evidence="10">
    <location>
        <begin position="400"/>
        <end position="421"/>
    </location>
</feature>
<dbReference type="eggNOG" id="COG0038">
    <property type="taxonomic scope" value="Bacteria"/>
</dbReference>
<dbReference type="EMBL" id="CAKW01000101">
    <property type="protein sequence ID" value="CCJ73342.1"/>
    <property type="molecule type" value="Genomic_DNA"/>
</dbReference>
<reference evidence="11" key="1">
    <citation type="submission" date="2012-07" db="EMBL/GenBank/DDBJ databases">
        <authorList>
            <person name="Cummings C."/>
        </authorList>
    </citation>
    <scope>NUCLEOTIDE SEQUENCE</scope>
    <source>
        <strain evidence="11">1330</strain>
    </source>
</reference>
<protein>
    <submittedName>
        <fullName evidence="11">Chloride channel protein</fullName>
    </submittedName>
</protein>
<dbReference type="GO" id="GO:0005254">
    <property type="term" value="F:chloride channel activity"/>
    <property type="evidence" value="ECO:0007669"/>
    <property type="project" value="UniProtKB-KW"/>
</dbReference>
<evidence type="ECO:0000256" key="9">
    <source>
        <dbReference type="ARBA" id="ARBA00023303"/>
    </source>
</evidence>
<comment type="caution">
    <text evidence="11">The sequence shown here is derived from an EMBL/GenBank/DDBJ whole genome shotgun (WGS) entry which is preliminary data.</text>
</comment>
<dbReference type="PRINTS" id="PR00762">
    <property type="entry name" value="CLCHANNEL"/>
</dbReference>
<feature type="transmembrane region" description="Helical" evidence="10">
    <location>
        <begin position="233"/>
        <end position="252"/>
    </location>
</feature>
<dbReference type="Gene3D" id="1.10.3080.10">
    <property type="entry name" value="Clc chloride channel"/>
    <property type="match status" value="1"/>
</dbReference>
<dbReference type="SUPFAM" id="SSF81340">
    <property type="entry name" value="Clc chloride channel"/>
    <property type="match status" value="1"/>
</dbReference>
<evidence type="ECO:0000256" key="5">
    <source>
        <dbReference type="ARBA" id="ARBA00023065"/>
    </source>
</evidence>
<organism evidence="11 12">
    <name type="scientific">Cronobacter condimenti 1330</name>
    <dbReference type="NCBI Taxonomy" id="1073999"/>
    <lineage>
        <taxon>Bacteria</taxon>
        <taxon>Pseudomonadati</taxon>
        <taxon>Pseudomonadota</taxon>
        <taxon>Gammaproteobacteria</taxon>
        <taxon>Enterobacterales</taxon>
        <taxon>Enterobacteriaceae</taxon>
        <taxon>Cronobacter</taxon>
    </lineage>
</organism>
<feature type="transmembrane region" description="Helical" evidence="10">
    <location>
        <begin position="20"/>
        <end position="40"/>
    </location>
</feature>
<evidence type="ECO:0000256" key="4">
    <source>
        <dbReference type="ARBA" id="ARBA00022989"/>
    </source>
</evidence>
<evidence type="ECO:0000256" key="2">
    <source>
        <dbReference type="ARBA" id="ARBA00022448"/>
    </source>
</evidence>
<evidence type="ECO:0000256" key="1">
    <source>
        <dbReference type="ARBA" id="ARBA00004141"/>
    </source>
</evidence>
<keyword evidence="5" id="KW-0406">Ion transport</keyword>
<keyword evidence="9" id="KW-0407">Ion channel</keyword>
<evidence type="ECO:0000313" key="12">
    <source>
        <dbReference type="Proteomes" id="UP000009340"/>
    </source>
</evidence>
<feature type="transmembrane region" description="Helical" evidence="10">
    <location>
        <begin position="343"/>
        <end position="361"/>
    </location>
</feature>
<feature type="transmembrane region" description="Helical" evidence="10">
    <location>
        <begin position="107"/>
        <end position="124"/>
    </location>
</feature>
<keyword evidence="7" id="KW-0869">Chloride channel</keyword>
<sequence length="457" mass="47931">MFYVVPAGTTPSPDALIDAPFILSVPRLGYLFLSGTLSMFTASSSSSLLRRWVALLLTGVLAGLGGMLLALLLHEIQHLAYGYSQHTLLGPRSFLQGVSDAATPRRFLVLAAAGIVAGGGWWLLGRYGKKRVSISAAVASPDIPMPPKTTLVHILLQIVTVAMGSPLGREVAPREAGALFAGGIARRLHLSREEIRLMIACGSGAGLAAVYNVPLAGAIFTLEVLLVSFNREAALAALTTSALAAWIASLGLGDEHQYRFTAEAAGLSLVFWGMLSGPLFGAAAFLFRRLTQRARAKVRANWQMPVFSLVAFLLLAALAVWFPQLPGNGKGPTQLTLSGDVTLPLAVALLCLKVLVIWAVLRGGAEGGLLTPGLTVGALLGSLIFLLLGRYFPGSDMAGFALTGAAGFLSASMMMPITAAMLMLEFTRMDHSFIVPVALCVAGAFTTCRLLEGASKG</sequence>
<keyword evidence="8" id="KW-0868">Chloride</keyword>
<dbReference type="STRING" id="1073999.AFK62_03330"/>
<evidence type="ECO:0000256" key="7">
    <source>
        <dbReference type="ARBA" id="ARBA00023173"/>
    </source>
</evidence>
<feature type="transmembrane region" description="Helical" evidence="10">
    <location>
        <begin position="433"/>
        <end position="451"/>
    </location>
</feature>
<dbReference type="AlphaFoldDB" id="K8AGG1"/>
<keyword evidence="3 10" id="KW-0812">Transmembrane</keyword>
<dbReference type="InterPro" id="IPR014743">
    <property type="entry name" value="Cl-channel_core"/>
</dbReference>
<comment type="subcellular location">
    <subcellularLocation>
        <location evidence="1">Membrane</location>
        <topology evidence="1">Multi-pass membrane protein</topology>
    </subcellularLocation>
</comment>
<keyword evidence="6 10" id="KW-0472">Membrane</keyword>
<feature type="transmembrane region" description="Helical" evidence="10">
    <location>
        <begin position="52"/>
        <end position="73"/>
    </location>
</feature>
<dbReference type="InterPro" id="IPR001807">
    <property type="entry name" value="ClC"/>
</dbReference>
<dbReference type="GO" id="GO:0034707">
    <property type="term" value="C:chloride channel complex"/>
    <property type="evidence" value="ECO:0007669"/>
    <property type="project" value="UniProtKB-KW"/>
</dbReference>
<gene>
    <name evidence="11" type="ORF">BN137_2719</name>
</gene>
<dbReference type="Proteomes" id="UP000009340">
    <property type="component" value="Unassembled WGS sequence"/>
</dbReference>
<dbReference type="PANTHER" id="PTHR43427">
    <property type="entry name" value="CHLORIDE CHANNEL PROTEIN CLC-E"/>
    <property type="match status" value="1"/>
</dbReference>
<evidence type="ECO:0000313" key="11">
    <source>
        <dbReference type="EMBL" id="CCJ73342.1"/>
    </source>
</evidence>
<proteinExistence type="predicted"/>
<dbReference type="InterPro" id="IPR050368">
    <property type="entry name" value="ClC-type_chloride_channel"/>
</dbReference>
<dbReference type="Pfam" id="PF00654">
    <property type="entry name" value="Voltage_CLC"/>
    <property type="match status" value="1"/>
</dbReference>
<keyword evidence="4 10" id="KW-1133">Transmembrane helix</keyword>
<evidence type="ECO:0000256" key="6">
    <source>
        <dbReference type="ARBA" id="ARBA00023136"/>
    </source>
</evidence>
<feature type="transmembrane region" description="Helical" evidence="10">
    <location>
        <begin position="367"/>
        <end position="388"/>
    </location>
</feature>
<name>K8AGG1_9ENTR</name>
<accession>K8AGG1</accession>
<evidence type="ECO:0000256" key="8">
    <source>
        <dbReference type="ARBA" id="ARBA00023214"/>
    </source>
</evidence>
<keyword evidence="2" id="KW-0813">Transport</keyword>